<reference evidence="1 2" key="1">
    <citation type="submission" date="2016-06" db="EMBL/GenBank/DDBJ databases">
        <title>Gene turnover analysis identifies the evolutionary adaptation of the extremophile Acidithiobacillus caldus.</title>
        <authorList>
            <person name="Zhang X."/>
        </authorList>
    </citation>
    <scope>NUCLEOTIDE SEQUENCE [LARGE SCALE GENOMIC DNA]</scope>
    <source>
        <strain evidence="1 2">DX</strain>
    </source>
</reference>
<dbReference type="AlphaFoldDB" id="A0A1E7YQD1"/>
<evidence type="ECO:0000313" key="1">
    <source>
        <dbReference type="EMBL" id="OFC38243.1"/>
    </source>
</evidence>
<sequence>MLNLPTPIPAGTSPIRIPRSKAAAMRLLLEMVQRGSRYWTGGVLPTPKALHLSEKFADRYGITASAATRSRNKARGISNATLIFYPENEAALTPLRWWLLVTPGTGRVWEEEQLRDTGKRRERLTWGEQYVLVHLQHDRKQGGGRHWTWCVSDAHYEELESAMRQYASAHGNSDGMERTDDLERLVAAIRRMPGFHGIRRQQWALYALGKSCWNRTHKIPWPGWPQEIPYVDKRQPVYHRPEPLRLDMLVQLHARRSRGLEPTVS</sequence>
<dbReference type="Proteomes" id="UP000175616">
    <property type="component" value="Unassembled WGS sequence"/>
</dbReference>
<comment type="caution">
    <text evidence="1">The sequence shown here is derived from an EMBL/GenBank/DDBJ whole genome shotgun (WGS) entry which is preliminary data.</text>
</comment>
<name>A0A1E7YQD1_9PROT</name>
<gene>
    <name evidence="1" type="ORF">BAE27_02615</name>
</gene>
<evidence type="ECO:0000313" key="2">
    <source>
        <dbReference type="Proteomes" id="UP000175616"/>
    </source>
</evidence>
<accession>A0A1E7YQD1</accession>
<proteinExistence type="predicted"/>
<dbReference type="EMBL" id="LZYE01000053">
    <property type="protein sequence ID" value="OFC38243.1"/>
    <property type="molecule type" value="Genomic_DNA"/>
</dbReference>
<organism evidence="1 2">
    <name type="scientific">Acidithiobacillus caldus</name>
    <dbReference type="NCBI Taxonomy" id="33059"/>
    <lineage>
        <taxon>Bacteria</taxon>
        <taxon>Pseudomonadati</taxon>
        <taxon>Pseudomonadota</taxon>
        <taxon>Acidithiobacillia</taxon>
        <taxon>Acidithiobacillales</taxon>
        <taxon>Acidithiobacillaceae</taxon>
        <taxon>Acidithiobacillus</taxon>
    </lineage>
</organism>
<protein>
    <submittedName>
        <fullName evidence="1">Uncharacterized protein</fullName>
    </submittedName>
</protein>
<dbReference type="RefSeq" id="WP_070113932.1">
    <property type="nucleotide sequence ID" value="NZ_LZYE01000053.1"/>
</dbReference>